<feature type="non-terminal residue" evidence="3">
    <location>
        <position position="60"/>
    </location>
</feature>
<dbReference type="Proteomes" id="UP001194469">
    <property type="component" value="Unassembled WGS sequence"/>
</dbReference>
<gene>
    <name evidence="3" type="ORF">FVW20_11225</name>
</gene>
<dbReference type="PANTHER" id="PTHR43519:SF1">
    <property type="entry name" value="ATP-DEPENDENT RNA HELICASE HRPB"/>
    <property type="match status" value="1"/>
</dbReference>
<dbReference type="EMBL" id="VRYY01000324">
    <property type="protein sequence ID" value="MBG3877569.1"/>
    <property type="molecule type" value="Genomic_DNA"/>
</dbReference>
<keyword evidence="2" id="KW-0347">Helicase</keyword>
<evidence type="ECO:0000256" key="1">
    <source>
        <dbReference type="ARBA" id="ARBA00022801"/>
    </source>
</evidence>
<evidence type="ECO:0000313" key="4">
    <source>
        <dbReference type="Proteomes" id="UP001194469"/>
    </source>
</evidence>
<evidence type="ECO:0008006" key="5">
    <source>
        <dbReference type="Google" id="ProtNLM"/>
    </source>
</evidence>
<proteinExistence type="predicted"/>
<comment type="caution">
    <text evidence="3">The sequence shown here is derived from an EMBL/GenBank/DDBJ whole genome shotgun (WGS) entry which is preliminary data.</text>
</comment>
<keyword evidence="2" id="KW-0067">ATP-binding</keyword>
<keyword evidence="2" id="KW-0547">Nucleotide-binding</keyword>
<dbReference type="Gene3D" id="3.40.50.300">
    <property type="entry name" value="P-loop containing nucleotide triphosphate hydrolases"/>
    <property type="match status" value="1"/>
</dbReference>
<evidence type="ECO:0000313" key="3">
    <source>
        <dbReference type="EMBL" id="MBG3877569.1"/>
    </source>
</evidence>
<sequence length="60" mass="6085">MPGTPGVPRLPVDAELPHLLGALADGMRAVLQAPPGAGKTTRVPLALLAAPWLGGRKVVL</sequence>
<protein>
    <recommendedName>
        <fullName evidence="5">ATP-dependent helicase HrpB</fullName>
    </recommendedName>
</protein>
<evidence type="ECO:0000256" key="2">
    <source>
        <dbReference type="ARBA" id="ARBA00022806"/>
    </source>
</evidence>
<accession>A0ABS0J549</accession>
<dbReference type="InterPro" id="IPR027417">
    <property type="entry name" value="P-loop_NTPase"/>
</dbReference>
<organism evidence="3 4">
    <name type="scientific">Nitratidesulfovibrio oxamicus</name>
    <dbReference type="NCBI Taxonomy" id="32016"/>
    <lineage>
        <taxon>Bacteria</taxon>
        <taxon>Pseudomonadati</taxon>
        <taxon>Thermodesulfobacteriota</taxon>
        <taxon>Desulfovibrionia</taxon>
        <taxon>Desulfovibrionales</taxon>
        <taxon>Desulfovibrionaceae</taxon>
        <taxon>Nitratidesulfovibrio</taxon>
    </lineage>
</organism>
<reference evidence="3 4" key="1">
    <citation type="submission" date="2019-08" db="EMBL/GenBank/DDBJ databases">
        <authorList>
            <person name="Luo N."/>
        </authorList>
    </citation>
    <scope>NUCLEOTIDE SEQUENCE [LARGE SCALE GENOMIC DNA]</scope>
    <source>
        <strain evidence="3 4">NCIMB 9442</strain>
    </source>
</reference>
<name>A0ABS0J549_9BACT</name>
<keyword evidence="1" id="KW-0378">Hydrolase</keyword>
<keyword evidence="4" id="KW-1185">Reference proteome</keyword>
<dbReference type="SUPFAM" id="SSF52540">
    <property type="entry name" value="P-loop containing nucleoside triphosphate hydrolases"/>
    <property type="match status" value="1"/>
</dbReference>
<dbReference type="PANTHER" id="PTHR43519">
    <property type="entry name" value="ATP-DEPENDENT RNA HELICASE HRPB"/>
    <property type="match status" value="1"/>
</dbReference>